<dbReference type="Gene3D" id="3.30.710.10">
    <property type="entry name" value="Potassium Channel Kv1.1, Chain A"/>
    <property type="match status" value="1"/>
</dbReference>
<dbReference type="CDD" id="cd18312">
    <property type="entry name" value="BTB_POZ_NPY3-like"/>
    <property type="match status" value="1"/>
</dbReference>
<dbReference type="InterPro" id="IPR027356">
    <property type="entry name" value="NPH3_dom"/>
</dbReference>
<evidence type="ECO:0000313" key="9">
    <source>
        <dbReference type="Proteomes" id="UP000594263"/>
    </source>
</evidence>
<evidence type="ECO:0000259" key="6">
    <source>
        <dbReference type="PROSITE" id="PS50097"/>
    </source>
</evidence>
<dbReference type="PROSITE" id="PS51649">
    <property type="entry name" value="NPH3"/>
    <property type="match status" value="1"/>
</dbReference>
<dbReference type="InterPro" id="IPR043454">
    <property type="entry name" value="NPH3/RPT2-like"/>
</dbReference>
<organism evidence="8 9">
    <name type="scientific">Kalanchoe fedtschenkoi</name>
    <name type="common">Lavender scallops</name>
    <name type="synonym">South American air plant</name>
    <dbReference type="NCBI Taxonomy" id="63787"/>
    <lineage>
        <taxon>Eukaryota</taxon>
        <taxon>Viridiplantae</taxon>
        <taxon>Streptophyta</taxon>
        <taxon>Embryophyta</taxon>
        <taxon>Tracheophyta</taxon>
        <taxon>Spermatophyta</taxon>
        <taxon>Magnoliopsida</taxon>
        <taxon>eudicotyledons</taxon>
        <taxon>Gunneridae</taxon>
        <taxon>Pentapetalae</taxon>
        <taxon>Saxifragales</taxon>
        <taxon>Crassulaceae</taxon>
        <taxon>Kalanchoe</taxon>
    </lineage>
</organism>
<comment type="similarity">
    <text evidence="3">Belongs to the NPH3 family.</text>
</comment>
<dbReference type="AlphaFoldDB" id="A0A7N0T4H8"/>
<dbReference type="PANTHER" id="PTHR32370">
    <property type="entry name" value="OS12G0117600 PROTEIN"/>
    <property type="match status" value="1"/>
</dbReference>
<feature type="domain" description="NPH3" evidence="7">
    <location>
        <begin position="227"/>
        <end position="514"/>
    </location>
</feature>
<feature type="region of interest" description="Disordered" evidence="5">
    <location>
        <begin position="200"/>
        <end position="219"/>
    </location>
</feature>
<evidence type="ECO:0000256" key="5">
    <source>
        <dbReference type="SAM" id="MobiDB-lite"/>
    </source>
</evidence>
<comment type="pathway">
    <text evidence="1">Protein modification; protein ubiquitination.</text>
</comment>
<evidence type="ECO:0000259" key="7">
    <source>
        <dbReference type="PROSITE" id="PS51649"/>
    </source>
</evidence>
<proteinExistence type="inferred from homology"/>
<dbReference type="Pfam" id="PF03000">
    <property type="entry name" value="NPH3"/>
    <property type="match status" value="1"/>
</dbReference>
<dbReference type="Pfam" id="PF00651">
    <property type="entry name" value="BTB"/>
    <property type="match status" value="1"/>
</dbReference>
<dbReference type="EnsemblPlants" id="Kaladp0022s0123.1.v1.1">
    <property type="protein sequence ID" value="Kaladp0022s0123.1.v1.1"/>
    <property type="gene ID" value="Kaladp0022s0123.v1.1"/>
</dbReference>
<evidence type="ECO:0000313" key="8">
    <source>
        <dbReference type="EnsemblPlants" id="Kaladp0022s0123.1.v1.1"/>
    </source>
</evidence>
<dbReference type="SUPFAM" id="SSF54695">
    <property type="entry name" value="POZ domain"/>
    <property type="match status" value="1"/>
</dbReference>
<name>A0A7N0T4H8_KALFE</name>
<evidence type="ECO:0000256" key="1">
    <source>
        <dbReference type="ARBA" id="ARBA00004906"/>
    </source>
</evidence>
<dbReference type="InterPro" id="IPR000210">
    <property type="entry name" value="BTB/POZ_dom"/>
</dbReference>
<protein>
    <recommendedName>
        <fullName evidence="10">Root phototropism protein 3</fullName>
    </recommendedName>
</protein>
<dbReference type="Proteomes" id="UP000594263">
    <property type="component" value="Unplaced"/>
</dbReference>
<keyword evidence="2" id="KW-0833">Ubl conjugation pathway</keyword>
<evidence type="ECO:0008006" key="10">
    <source>
        <dbReference type="Google" id="ProtNLM"/>
    </source>
</evidence>
<keyword evidence="9" id="KW-1185">Reference proteome</keyword>
<feature type="region of interest" description="Disordered" evidence="5">
    <location>
        <begin position="626"/>
        <end position="651"/>
    </location>
</feature>
<sequence>MRGFEMESFDGKHTKSGIISSSLKTNLFELQGKSWFVTAEAPCDLLVQVQDFTFHLHKFPLHSRSGRISRTIYESRTRDLRILVLDDLPGGSEAFGLVAKFCYGVPIDLTPANVSELRCAAEYLEMTEDIEEGNLISKTESYLSYDVLSSWKDSILVLKSCEKLSPWAENLQIVRRCSKAIAWKACTNSEGVCWAHSRKSSSVSSPRRSNLRDPGLSRPQPLPAPSEWWFEDISVLRIDHFVRVINAIKVKGMGSEQVGAAIMNYASKWLPGLLKEKMSDENNPNSPSTDDPFKDSRMIIESLISIIPQQKDCVSCNFLLRLLRMSNMYNVSPALVTDLEKRIGMQFDQATLEDLLIPCHNKCEILTNVDLVQRLLEHFLVQDHMESSRSHPYENEAGGENQRSSNGFSSKMKVARLVDSYLTKASRDGNLTLTKFQVLAETLPENARSCHDGLYRAIDSYLMAHPMLTEHERRKICRVMDCEKLSIEACLHAAQNEQLPLRVVVQILFHGQQRISQAMANKSLMEASKSQCEAAGATREGLMERPAATHPKWFHEGWERANRDIKALKFELESLKVKYLELQHEMDTFQSQLDSKSKPSKPLSAWCAGWKKLAKLTKADHLQTFDAGHPTATPAADQVKKISRRWRNSIS</sequence>
<feature type="coiled-coil region" evidence="4">
    <location>
        <begin position="558"/>
        <end position="592"/>
    </location>
</feature>
<feature type="compositionally biased region" description="Basic residues" evidence="5">
    <location>
        <begin position="641"/>
        <end position="651"/>
    </location>
</feature>
<keyword evidence="4" id="KW-0175">Coiled coil</keyword>
<evidence type="ECO:0000256" key="3">
    <source>
        <dbReference type="PROSITE-ProRule" id="PRU00982"/>
    </source>
</evidence>
<feature type="region of interest" description="Disordered" evidence="5">
    <location>
        <begin position="387"/>
        <end position="407"/>
    </location>
</feature>
<dbReference type="PROSITE" id="PS50097">
    <property type="entry name" value="BTB"/>
    <property type="match status" value="1"/>
</dbReference>
<dbReference type="InterPro" id="IPR011333">
    <property type="entry name" value="SKP1/BTB/POZ_sf"/>
</dbReference>
<feature type="domain" description="BTB" evidence="6">
    <location>
        <begin position="43"/>
        <end position="111"/>
    </location>
</feature>
<evidence type="ECO:0000256" key="4">
    <source>
        <dbReference type="SAM" id="Coils"/>
    </source>
</evidence>
<dbReference type="UniPathway" id="UPA00143"/>
<dbReference type="GO" id="GO:0016567">
    <property type="term" value="P:protein ubiquitination"/>
    <property type="evidence" value="ECO:0007669"/>
    <property type="project" value="UniProtKB-UniPathway"/>
</dbReference>
<accession>A0A7N0T4H8</accession>
<reference evidence="8" key="1">
    <citation type="submission" date="2021-01" db="UniProtKB">
        <authorList>
            <consortium name="EnsemblPlants"/>
        </authorList>
    </citation>
    <scope>IDENTIFICATION</scope>
</reference>
<evidence type="ECO:0000256" key="2">
    <source>
        <dbReference type="ARBA" id="ARBA00022786"/>
    </source>
</evidence>
<dbReference type="Gramene" id="Kaladp0022s0123.1.v1.1">
    <property type="protein sequence ID" value="Kaladp0022s0123.1.v1.1"/>
    <property type="gene ID" value="Kaladp0022s0123.v1.1"/>
</dbReference>